<name>A0A431U8F3_9BACT</name>
<keyword evidence="3" id="KW-1185">Reference proteome</keyword>
<dbReference type="Proteomes" id="UP000282184">
    <property type="component" value="Unassembled WGS sequence"/>
</dbReference>
<keyword evidence="2" id="KW-0378">Hydrolase</keyword>
<feature type="compositionally biased region" description="Pro residues" evidence="1">
    <location>
        <begin position="364"/>
        <end position="376"/>
    </location>
</feature>
<evidence type="ECO:0000256" key="1">
    <source>
        <dbReference type="SAM" id="MobiDB-lite"/>
    </source>
</evidence>
<dbReference type="InterPro" id="IPR008969">
    <property type="entry name" value="CarboxyPept-like_regulatory"/>
</dbReference>
<keyword evidence="2" id="KW-0645">Protease</keyword>
<dbReference type="OrthoDB" id="983143at2"/>
<sequence>MTMPLRYPLRYFLVWLLCLVSFAAAAGIVRGRITDTKGQPLGFANVAVKGTTTNTASNEQGNYQLRLDAGPHELVFQFVGYKPLLQAVRVQGGDTATVLNVTLQPENYQLREVVVRAKDRDPAFAIVQHAMDWRSYHKREVARFTARAYIKALARLKDVPSKVLGMFKVGPDLKPGIVYLSESVSEVSFQQPNVVKERMISSRVSGDAKAFSLNRAGAGRGLSFYNPVLKVFSERGFVSPIAPNAFLFYQYVLEGTTEQGGQLIHKIRVIPRRRTDPVFSGHIFVADGTWRLHSVSLSLNEDAQLDYVDNVRIDQQYVPAPGAPHVWVLQSQTLTANISAFGFKGNAFMTAVFSQYRVTPTYPSRPAPAAPAPAPTNEPAHAETVAEAKQQRPEVRAATRRVKRQSRKTALAAADSAGRRGDLLEVEKLAAGEVMRVEKGANERDSAYWASIRPVPLTEEEVKDYHLKDSTEAIRNSKPYQDSLDRIRNKFDLNKFITFGYTYNNSHKKESYHVKPLTTILQYSTVEGTIISPEVTYSRYTDDERRFWLTPTLRYGAAAKLFSPSVEINWQHDAQKLARWQVQVGRTIENFDPNSQLTPIINTSATLFRNNNYAKYYQRRGAEIGYLTELINGLQVRGAVSYFDRRELENSTINLIRDIPGRAFTPNDPVADELPGGTGFGRSRALGSEVWLSWRPGQRYITRPDGKINLGSRYPTFRLTWRQGWGTPGSDVRYTFLEAGIRQTVQFGLLGTSSYRLSAGGFLGKPELQFMDYRQFSGNRFFAAADFTRFQLLDYYRYATCEHFVEGHFDHHFNGFFLNKIPLMRRMKWQEVGSINYLYTPTAGQYVELGVGIEHIFKLLRVDYYTAFQQGQKLNHGFRVGFGF</sequence>
<evidence type="ECO:0000313" key="2">
    <source>
        <dbReference type="EMBL" id="RTQ53564.1"/>
    </source>
</evidence>
<protein>
    <submittedName>
        <fullName evidence="2">Carboxypeptidase-like regulatory domain-containing protein</fullName>
    </submittedName>
</protein>
<gene>
    <name evidence="2" type="ORF">EJV47_02145</name>
</gene>
<dbReference type="EMBL" id="RXOF01000001">
    <property type="protein sequence ID" value="RTQ53564.1"/>
    <property type="molecule type" value="Genomic_DNA"/>
</dbReference>
<dbReference type="Gene3D" id="2.60.40.1120">
    <property type="entry name" value="Carboxypeptidase-like, regulatory domain"/>
    <property type="match status" value="1"/>
</dbReference>
<evidence type="ECO:0000313" key="3">
    <source>
        <dbReference type="Proteomes" id="UP000282184"/>
    </source>
</evidence>
<organism evidence="2 3">
    <name type="scientific">Hymenobacter gummosus</name>
    <dbReference type="NCBI Taxonomy" id="1776032"/>
    <lineage>
        <taxon>Bacteria</taxon>
        <taxon>Pseudomonadati</taxon>
        <taxon>Bacteroidota</taxon>
        <taxon>Cytophagia</taxon>
        <taxon>Cytophagales</taxon>
        <taxon>Hymenobacteraceae</taxon>
        <taxon>Hymenobacter</taxon>
    </lineage>
</organism>
<feature type="region of interest" description="Disordered" evidence="1">
    <location>
        <begin position="364"/>
        <end position="417"/>
    </location>
</feature>
<dbReference type="GO" id="GO:0004180">
    <property type="term" value="F:carboxypeptidase activity"/>
    <property type="evidence" value="ECO:0007669"/>
    <property type="project" value="UniProtKB-KW"/>
</dbReference>
<dbReference type="Pfam" id="PF18939">
    <property type="entry name" value="DUF5686"/>
    <property type="match status" value="1"/>
</dbReference>
<proteinExistence type="predicted"/>
<keyword evidence="2" id="KW-0121">Carboxypeptidase</keyword>
<feature type="compositionally biased region" description="Basic residues" evidence="1">
    <location>
        <begin position="398"/>
        <end position="407"/>
    </location>
</feature>
<comment type="caution">
    <text evidence="2">The sequence shown here is derived from an EMBL/GenBank/DDBJ whole genome shotgun (WGS) entry which is preliminary data.</text>
</comment>
<accession>A0A431U8F3</accession>
<feature type="compositionally biased region" description="Basic and acidic residues" evidence="1">
    <location>
        <begin position="380"/>
        <end position="397"/>
    </location>
</feature>
<dbReference type="Pfam" id="PF13715">
    <property type="entry name" value="CarbopepD_reg_2"/>
    <property type="match status" value="1"/>
</dbReference>
<dbReference type="SUPFAM" id="SSF49464">
    <property type="entry name" value="Carboxypeptidase regulatory domain-like"/>
    <property type="match status" value="1"/>
</dbReference>
<dbReference type="AlphaFoldDB" id="A0A431U8F3"/>
<dbReference type="InterPro" id="IPR043741">
    <property type="entry name" value="DUF5686"/>
</dbReference>
<reference evidence="2 3" key="1">
    <citation type="submission" date="2018-12" db="EMBL/GenBank/DDBJ databases">
        <title>Hymenobacter gummosus sp. nov., isolated from a spring.</title>
        <authorList>
            <person name="Nie L."/>
        </authorList>
    </citation>
    <scope>NUCLEOTIDE SEQUENCE [LARGE SCALE GENOMIC DNA]</scope>
    <source>
        <strain evidence="2 3">KCTC 52166</strain>
    </source>
</reference>